<dbReference type="RefSeq" id="WP_096057817.1">
    <property type="nucleotide sequence ID" value="NZ_CP023344.1"/>
</dbReference>
<gene>
    <name evidence="2" type="ORF">CMV30_15825</name>
</gene>
<dbReference type="PANTHER" id="PTHR40396">
    <property type="entry name" value="ATPASE-LIKE PROTEIN"/>
    <property type="match status" value="1"/>
</dbReference>
<dbReference type="OrthoDB" id="9810873at2"/>
<evidence type="ECO:0000259" key="1">
    <source>
        <dbReference type="Pfam" id="PF13304"/>
    </source>
</evidence>
<dbReference type="PANTHER" id="PTHR40396:SF1">
    <property type="entry name" value="ATPASE AAA-TYPE CORE DOMAIN-CONTAINING PROTEIN"/>
    <property type="match status" value="1"/>
</dbReference>
<dbReference type="AlphaFoldDB" id="A0A290QG22"/>
<reference evidence="2 3" key="1">
    <citation type="submission" date="2017-09" db="EMBL/GenBank/DDBJ databases">
        <title>Complete genome sequence of Verrucomicrobial strain HZ-65, isolated from freshwater.</title>
        <authorList>
            <person name="Choi A."/>
        </authorList>
    </citation>
    <scope>NUCLEOTIDE SEQUENCE [LARGE SCALE GENOMIC DNA]</scope>
    <source>
        <strain evidence="2 3">HZ-65</strain>
    </source>
</reference>
<keyword evidence="3" id="KW-1185">Reference proteome</keyword>
<proteinExistence type="predicted"/>
<name>A0A290QG22_9BACT</name>
<dbReference type="GO" id="GO:0005524">
    <property type="term" value="F:ATP binding"/>
    <property type="evidence" value="ECO:0007669"/>
    <property type="project" value="InterPro"/>
</dbReference>
<dbReference type="InterPro" id="IPR014555">
    <property type="entry name" value="RecF-like"/>
</dbReference>
<dbReference type="InterPro" id="IPR027417">
    <property type="entry name" value="P-loop_NTPase"/>
</dbReference>
<accession>A0A290QG22</accession>
<dbReference type="SUPFAM" id="SSF52540">
    <property type="entry name" value="P-loop containing nucleoside triphosphate hydrolases"/>
    <property type="match status" value="1"/>
</dbReference>
<dbReference type="KEGG" id="vbh:CMV30_15825"/>
<dbReference type="PIRSF" id="PIRSF029347">
    <property type="entry name" value="RecF"/>
    <property type="match status" value="1"/>
</dbReference>
<dbReference type="EMBL" id="CP023344">
    <property type="protein sequence ID" value="ATC66190.1"/>
    <property type="molecule type" value="Genomic_DNA"/>
</dbReference>
<sequence>MIASVAFRNFKALRNAHLELAPFNLVIGPNGSGKTSLIDALMRLRSLSKLPLREPVPEAERDIHDGPEVTFQFTPPYEASEAVIGCVSDTQCDLLQVDPVGKDWPELRTRLQGMRSYVFDHHAIAARSAAREGAELTTTGGNLAAVLATLRKNHPEDFAALSAELMRILPEYAAIDCETGKDGMVGFVLVLREGGERIPADNVSQGTLYLLTMLALAFDATPPSVVCIEEIDRGFHPRLLRDVRDVLYRLSHPAGFGLKREPVQVIATTHSPYLLDLFRDHPEEIVISEKIGAAATFSRLAERGDLKELLEEGTLGDMWFTGILGGVPEEKND</sequence>
<dbReference type="Proteomes" id="UP000217265">
    <property type="component" value="Chromosome"/>
</dbReference>
<dbReference type="Gene3D" id="3.40.50.300">
    <property type="entry name" value="P-loop containing nucleotide triphosphate hydrolases"/>
    <property type="match status" value="2"/>
</dbReference>
<evidence type="ECO:0000313" key="2">
    <source>
        <dbReference type="EMBL" id="ATC66190.1"/>
    </source>
</evidence>
<organism evidence="2 3">
    <name type="scientific">Nibricoccus aquaticus</name>
    <dbReference type="NCBI Taxonomy" id="2576891"/>
    <lineage>
        <taxon>Bacteria</taxon>
        <taxon>Pseudomonadati</taxon>
        <taxon>Verrucomicrobiota</taxon>
        <taxon>Opitutia</taxon>
        <taxon>Opitutales</taxon>
        <taxon>Opitutaceae</taxon>
        <taxon>Nibricoccus</taxon>
    </lineage>
</organism>
<evidence type="ECO:0000313" key="3">
    <source>
        <dbReference type="Proteomes" id="UP000217265"/>
    </source>
</evidence>
<dbReference type="InterPro" id="IPR003959">
    <property type="entry name" value="ATPase_AAA_core"/>
</dbReference>
<feature type="domain" description="ATPase AAA-type core" evidence="1">
    <location>
        <begin position="23"/>
        <end position="276"/>
    </location>
</feature>
<dbReference type="GO" id="GO:0016887">
    <property type="term" value="F:ATP hydrolysis activity"/>
    <property type="evidence" value="ECO:0007669"/>
    <property type="project" value="InterPro"/>
</dbReference>
<dbReference type="Pfam" id="PF13304">
    <property type="entry name" value="AAA_21"/>
    <property type="match status" value="1"/>
</dbReference>
<protein>
    <submittedName>
        <fullName evidence="2">ATPase</fullName>
    </submittedName>
</protein>